<reference evidence="2 3" key="1">
    <citation type="submission" date="2024-04" db="EMBL/GenBank/DDBJ databases">
        <title>Tritrichomonas musculus Genome.</title>
        <authorList>
            <person name="Alves-Ferreira E."/>
            <person name="Grigg M."/>
            <person name="Lorenzi H."/>
            <person name="Galac M."/>
        </authorList>
    </citation>
    <scope>NUCLEOTIDE SEQUENCE [LARGE SCALE GENOMIC DNA]</scope>
    <source>
        <strain evidence="2 3">EAF2021</strain>
    </source>
</reference>
<dbReference type="Proteomes" id="UP001470230">
    <property type="component" value="Unassembled WGS sequence"/>
</dbReference>
<evidence type="ECO:0000313" key="3">
    <source>
        <dbReference type="Proteomes" id="UP001470230"/>
    </source>
</evidence>
<name>A0ABR2L394_9EUKA</name>
<gene>
    <name evidence="2" type="ORF">M9Y10_000063</name>
    <name evidence="1" type="ORF">M9Y10_024217</name>
</gene>
<accession>A0ABR2L394</accession>
<proteinExistence type="predicted"/>
<organism evidence="2 3">
    <name type="scientific">Tritrichomonas musculus</name>
    <dbReference type="NCBI Taxonomy" id="1915356"/>
    <lineage>
        <taxon>Eukaryota</taxon>
        <taxon>Metamonada</taxon>
        <taxon>Parabasalia</taxon>
        <taxon>Tritrichomonadida</taxon>
        <taxon>Tritrichomonadidae</taxon>
        <taxon>Tritrichomonas</taxon>
    </lineage>
</organism>
<evidence type="ECO:0000313" key="1">
    <source>
        <dbReference type="EMBL" id="KAK8834805.1"/>
    </source>
</evidence>
<evidence type="ECO:0000313" key="2">
    <source>
        <dbReference type="EMBL" id="KAK8897835.1"/>
    </source>
</evidence>
<sequence length="401" mass="46227">MNNNLFAETAPPPQSIKISNDYLDDQQISAFKEQLLSTFNKIQPKIDLLEKSLKTTEKNVYGLSSDNNSELNLDLKDLQENIPDVHQISIILSRKIQNISLKAQEASTIAAPKRIRPIIDEFCTFKMDFDQSLKNITKLTQNLHEKIEKMDLLIKSVSEDSKFLQLFKTDIEKAILANKQNSKIIDELKEKLIIQARNDRSKILNDFDQSLTEAEYLVTELESLAEQGLDNSNETFMKLQNDKFDIQTSFDSLSNEIEKTMNMRINELRSRIEKNSQKNDIYFQTYDASLTNDLDRIIEYAADSPAITLLDQIEENQQIEELDALISRIEKLKYGIIHHKYDSPKSLSNITENISKELENKKDQMVLNGRNAQIITAVIDGEKKKVFCFENGTFEIQKEKC</sequence>
<protein>
    <submittedName>
        <fullName evidence="2">Uncharacterized protein</fullName>
    </submittedName>
</protein>
<comment type="caution">
    <text evidence="2">The sequence shown here is derived from an EMBL/GenBank/DDBJ whole genome shotgun (WGS) entry which is preliminary data.</text>
</comment>
<keyword evidence="3" id="KW-1185">Reference proteome</keyword>
<dbReference type="EMBL" id="JAPFFF010000298">
    <property type="protein sequence ID" value="KAK8834805.1"/>
    <property type="molecule type" value="Genomic_DNA"/>
</dbReference>
<dbReference type="EMBL" id="JAPFFF010000001">
    <property type="protein sequence ID" value="KAK8897835.1"/>
    <property type="molecule type" value="Genomic_DNA"/>
</dbReference>